<dbReference type="RefSeq" id="WP_129254326.1">
    <property type="nucleotide sequence ID" value="NZ_SAXA01000007.1"/>
</dbReference>
<accession>A0A4Q1JL15</accession>
<keyword evidence="3" id="KW-1185">Reference proteome</keyword>
<protein>
    <submittedName>
        <fullName evidence="2">Uncharacterized protein</fullName>
    </submittedName>
</protein>
<organism evidence="2 3">
    <name type="scientific">Ancylomarina salipaludis</name>
    <dbReference type="NCBI Taxonomy" id="2501299"/>
    <lineage>
        <taxon>Bacteria</taxon>
        <taxon>Pseudomonadati</taxon>
        <taxon>Bacteroidota</taxon>
        <taxon>Bacteroidia</taxon>
        <taxon>Marinilabiliales</taxon>
        <taxon>Marinifilaceae</taxon>
        <taxon>Ancylomarina</taxon>
    </lineage>
</organism>
<evidence type="ECO:0000313" key="3">
    <source>
        <dbReference type="Proteomes" id="UP000289703"/>
    </source>
</evidence>
<reference evidence="2 3" key="1">
    <citation type="submission" date="2019-01" db="EMBL/GenBank/DDBJ databases">
        <title>Ancylomarina salipaludis sp. nov., isolated from a salt marsh.</title>
        <authorList>
            <person name="Yoon J.-H."/>
        </authorList>
    </citation>
    <scope>NUCLEOTIDE SEQUENCE [LARGE SCALE GENOMIC DNA]</scope>
    <source>
        <strain evidence="2 3">SHSM-M15</strain>
    </source>
</reference>
<keyword evidence="1" id="KW-0732">Signal</keyword>
<name>A0A4Q1JL15_9BACT</name>
<comment type="caution">
    <text evidence="2">The sequence shown here is derived from an EMBL/GenBank/DDBJ whole genome shotgun (WGS) entry which is preliminary data.</text>
</comment>
<dbReference type="OrthoDB" id="1116441at2"/>
<evidence type="ECO:0000313" key="2">
    <source>
        <dbReference type="EMBL" id="RXQ94398.1"/>
    </source>
</evidence>
<gene>
    <name evidence="2" type="ORF">EO244_08940</name>
</gene>
<dbReference type="Proteomes" id="UP000289703">
    <property type="component" value="Unassembled WGS sequence"/>
</dbReference>
<dbReference type="AlphaFoldDB" id="A0A4Q1JL15"/>
<feature type="chain" id="PRO_5020451042" evidence="1">
    <location>
        <begin position="21"/>
        <end position="235"/>
    </location>
</feature>
<proteinExistence type="predicted"/>
<evidence type="ECO:0000256" key="1">
    <source>
        <dbReference type="SAM" id="SignalP"/>
    </source>
</evidence>
<sequence>MKNKLILALAISLGAFTACDNDSSKIEFDGAGDIYVRCQKIEGETQYAPVIYAYGNMYMSSATVAFEDEESTEISLEKIGQNATTYTFLPKAEDFTTTDLENGVYNFTLTSTDDEVLNVTDKLLDIRIDPLEITTFEYNEDEHSIEIEWGTVENRDIYHVKIATEIDGQIIYSSNRLNDNKLTITPTSEGWDRNYDMKAGTTYTVSVSAYKFENSNLQNGYHINQESVDYHEIEW</sequence>
<feature type="signal peptide" evidence="1">
    <location>
        <begin position="1"/>
        <end position="20"/>
    </location>
</feature>
<dbReference type="PROSITE" id="PS51257">
    <property type="entry name" value="PROKAR_LIPOPROTEIN"/>
    <property type="match status" value="1"/>
</dbReference>
<dbReference type="EMBL" id="SAXA01000007">
    <property type="protein sequence ID" value="RXQ94398.1"/>
    <property type="molecule type" value="Genomic_DNA"/>
</dbReference>